<keyword evidence="4 7" id="KW-0812">Transmembrane</keyword>
<evidence type="ECO:0000256" key="5">
    <source>
        <dbReference type="ARBA" id="ARBA00022989"/>
    </source>
</evidence>
<name>A0A328XQ74_9GAMM</name>
<feature type="transmembrane region" description="Helical" evidence="7">
    <location>
        <begin position="326"/>
        <end position="348"/>
    </location>
</feature>
<evidence type="ECO:0000256" key="7">
    <source>
        <dbReference type="SAM" id="Phobius"/>
    </source>
</evidence>
<evidence type="ECO:0000313" key="9">
    <source>
        <dbReference type="Proteomes" id="UP000249700"/>
    </source>
</evidence>
<protein>
    <submittedName>
        <fullName evidence="8">Putative MATE family efflux protein</fullName>
    </submittedName>
</protein>
<dbReference type="PIRSF" id="PIRSF006603">
    <property type="entry name" value="DinF"/>
    <property type="match status" value="1"/>
</dbReference>
<feature type="transmembrane region" description="Helical" evidence="7">
    <location>
        <begin position="102"/>
        <end position="121"/>
    </location>
</feature>
<dbReference type="RefSeq" id="WP_112055758.1">
    <property type="nucleotide sequence ID" value="NZ_QLSX01000010.1"/>
</dbReference>
<dbReference type="Proteomes" id="UP000249700">
    <property type="component" value="Unassembled WGS sequence"/>
</dbReference>
<organism evidence="8 9">
    <name type="scientific">Onishia taeanensis</name>
    <dbReference type="NCBI Taxonomy" id="284577"/>
    <lineage>
        <taxon>Bacteria</taxon>
        <taxon>Pseudomonadati</taxon>
        <taxon>Pseudomonadota</taxon>
        <taxon>Gammaproteobacteria</taxon>
        <taxon>Oceanospirillales</taxon>
        <taxon>Halomonadaceae</taxon>
        <taxon>Onishia</taxon>
    </lineage>
</organism>
<feature type="transmembrane region" description="Helical" evidence="7">
    <location>
        <begin position="398"/>
        <end position="418"/>
    </location>
</feature>
<evidence type="ECO:0000313" key="8">
    <source>
        <dbReference type="EMBL" id="RAR58980.1"/>
    </source>
</evidence>
<feature type="transmembrane region" description="Helical" evidence="7">
    <location>
        <begin position="424"/>
        <end position="445"/>
    </location>
</feature>
<feature type="transmembrane region" description="Helical" evidence="7">
    <location>
        <begin position="294"/>
        <end position="314"/>
    </location>
</feature>
<evidence type="ECO:0000256" key="4">
    <source>
        <dbReference type="ARBA" id="ARBA00022692"/>
    </source>
</evidence>
<feature type="transmembrane region" description="Helical" evidence="7">
    <location>
        <begin position="173"/>
        <end position="195"/>
    </location>
</feature>
<dbReference type="AlphaFoldDB" id="A0A328XQ74"/>
<dbReference type="GO" id="GO:0005886">
    <property type="term" value="C:plasma membrane"/>
    <property type="evidence" value="ECO:0007669"/>
    <property type="project" value="UniProtKB-SubCell"/>
</dbReference>
<evidence type="ECO:0000256" key="3">
    <source>
        <dbReference type="ARBA" id="ARBA00022475"/>
    </source>
</evidence>
<accession>A0A328XQ74</accession>
<evidence type="ECO:0000256" key="1">
    <source>
        <dbReference type="ARBA" id="ARBA00004429"/>
    </source>
</evidence>
<proteinExistence type="predicted"/>
<comment type="caution">
    <text evidence="8">The sequence shown here is derived from an EMBL/GenBank/DDBJ whole genome shotgun (WGS) entry which is preliminary data.</text>
</comment>
<feature type="transmembrane region" description="Helical" evidence="7">
    <location>
        <begin position="141"/>
        <end position="161"/>
    </location>
</feature>
<keyword evidence="6 7" id="KW-0472">Membrane</keyword>
<dbReference type="OrthoDB" id="9806302at2"/>
<feature type="transmembrane region" description="Helical" evidence="7">
    <location>
        <begin position="368"/>
        <end position="386"/>
    </location>
</feature>
<evidence type="ECO:0000256" key="6">
    <source>
        <dbReference type="ARBA" id="ARBA00023136"/>
    </source>
</evidence>
<dbReference type="Pfam" id="PF01554">
    <property type="entry name" value="MatE"/>
    <property type="match status" value="2"/>
</dbReference>
<dbReference type="PANTHER" id="PTHR43549:SF3">
    <property type="entry name" value="MULTIDRUG RESISTANCE PROTEIN YPNP-RELATED"/>
    <property type="match status" value="1"/>
</dbReference>
<dbReference type="GO" id="GO:0015297">
    <property type="term" value="F:antiporter activity"/>
    <property type="evidence" value="ECO:0007669"/>
    <property type="project" value="InterPro"/>
</dbReference>
<keyword evidence="3" id="KW-1003">Cell membrane</keyword>
<dbReference type="InterPro" id="IPR052031">
    <property type="entry name" value="Membrane_Transporter-Flippase"/>
</dbReference>
<feature type="transmembrane region" description="Helical" evidence="7">
    <location>
        <begin position="63"/>
        <end position="90"/>
    </location>
</feature>
<comment type="subcellular location">
    <subcellularLocation>
        <location evidence="1">Cell inner membrane</location>
        <topology evidence="1">Multi-pass membrane protein</topology>
    </subcellularLocation>
</comment>
<feature type="transmembrane region" description="Helical" evidence="7">
    <location>
        <begin position="30"/>
        <end position="51"/>
    </location>
</feature>
<feature type="transmembrane region" description="Helical" evidence="7">
    <location>
        <begin position="201"/>
        <end position="224"/>
    </location>
</feature>
<dbReference type="GO" id="GO:0042910">
    <property type="term" value="F:xenobiotic transmembrane transporter activity"/>
    <property type="evidence" value="ECO:0007669"/>
    <property type="project" value="InterPro"/>
</dbReference>
<dbReference type="NCBIfam" id="TIGR00797">
    <property type="entry name" value="matE"/>
    <property type="match status" value="1"/>
</dbReference>
<gene>
    <name evidence="8" type="ORF">BCL93_1109</name>
</gene>
<feature type="transmembrane region" description="Helical" evidence="7">
    <location>
        <begin position="252"/>
        <end position="274"/>
    </location>
</feature>
<keyword evidence="2" id="KW-0813">Transport</keyword>
<dbReference type="InterPro" id="IPR002528">
    <property type="entry name" value="MATE_fam"/>
</dbReference>
<dbReference type="InterPro" id="IPR048279">
    <property type="entry name" value="MdtK-like"/>
</dbReference>
<dbReference type="PANTHER" id="PTHR43549">
    <property type="entry name" value="MULTIDRUG RESISTANCE PROTEIN YPNP-RELATED"/>
    <property type="match status" value="1"/>
</dbReference>
<evidence type="ECO:0000256" key="2">
    <source>
        <dbReference type="ARBA" id="ARBA00022448"/>
    </source>
</evidence>
<reference evidence="8 9" key="1">
    <citation type="submission" date="2018-06" db="EMBL/GenBank/DDBJ databases">
        <title>Comparative analysis of microorganisms from saline springs in Andes Mountain Range, Colombia.</title>
        <authorList>
            <person name="Rubin E."/>
        </authorList>
    </citation>
    <scope>NUCLEOTIDE SEQUENCE [LARGE SCALE GENOMIC DNA]</scope>
    <source>
        <strain evidence="8 9">USBA-857</strain>
    </source>
</reference>
<sequence>MTSTSSSQSPARRGSMLEAPIARTLVRKTLPVIGGMLAMMTFNLVDAWYIASLGTAPLAAVSFTFPVVFAVISLAIGLGIGTSAVVGRLLGQGRHDLLARRATDAVLLSLLVGALVTLAGLPSIESLFSLLGADATLMPYLEAYMGVWYWGAALVIAPRIINSVLRAHGNTLAAGLSMGVAAILNLALDPLLIFGAGPVPAMGVAGAALATVLSWGLMTLGLICQPRLRGLIAFRGLTLGALVESWRVLGRIALPAAVTSLFTPVAMALVTRIVADHGHAAVAAFGVGSRLDAIAQIVVLALSMTLSPLVSQNLGAGQLARVRRAIGGCLGFVLVWQLAIWAGLQGLAPWLTARYAEGPEVGEVLRDFIWLVPLGLGAQGVVILSVSSLNALHRPRDAMALSVVRLFVLFVPLAWLGSRLDGPHGIFTGMLTANLIMAGIAWWRLRAVLARQRQSQGHDESQGQLQ</sequence>
<keyword evidence="5 7" id="KW-1133">Transmembrane helix</keyword>
<dbReference type="EMBL" id="QLSX01000010">
    <property type="protein sequence ID" value="RAR58980.1"/>
    <property type="molecule type" value="Genomic_DNA"/>
</dbReference>